<dbReference type="EMBL" id="ML978963">
    <property type="protein sequence ID" value="KAF1930559.1"/>
    <property type="molecule type" value="Genomic_DNA"/>
</dbReference>
<dbReference type="Proteomes" id="UP000800082">
    <property type="component" value="Unassembled WGS sequence"/>
</dbReference>
<dbReference type="AlphaFoldDB" id="A0A6A5RSI3"/>
<name>A0A6A5RSI3_9PLEO</name>
<evidence type="ECO:0000313" key="1">
    <source>
        <dbReference type="EMBL" id="KAF1930559.1"/>
    </source>
</evidence>
<accession>A0A6A5RSI3</accession>
<dbReference type="OrthoDB" id="3800288at2759"/>
<evidence type="ECO:0000313" key="2">
    <source>
        <dbReference type="Proteomes" id="UP000800082"/>
    </source>
</evidence>
<organism evidence="1 2">
    <name type="scientific">Didymella exigua CBS 183.55</name>
    <dbReference type="NCBI Taxonomy" id="1150837"/>
    <lineage>
        <taxon>Eukaryota</taxon>
        <taxon>Fungi</taxon>
        <taxon>Dikarya</taxon>
        <taxon>Ascomycota</taxon>
        <taxon>Pezizomycotina</taxon>
        <taxon>Dothideomycetes</taxon>
        <taxon>Pleosporomycetidae</taxon>
        <taxon>Pleosporales</taxon>
        <taxon>Pleosporineae</taxon>
        <taxon>Didymellaceae</taxon>
        <taxon>Didymella</taxon>
    </lineage>
</organism>
<sequence>MRNNAQPTVDTFHTPYMAARALSIPIGMAASQQQKRTRHSYSASYDQLRVCFSLKLLSNTFLPPNVEIKNLMLIVCALEDWDDADMFWLSAEMVYNDTLA</sequence>
<proteinExistence type="predicted"/>
<gene>
    <name evidence="1" type="ORF">M421DRAFT_418861</name>
</gene>
<dbReference type="RefSeq" id="XP_033450807.1">
    <property type="nucleotide sequence ID" value="XM_033591923.1"/>
</dbReference>
<protein>
    <submittedName>
        <fullName evidence="1">Uncharacterized protein</fullName>
    </submittedName>
</protein>
<keyword evidence="2" id="KW-1185">Reference proteome</keyword>
<reference evidence="1" key="1">
    <citation type="journal article" date="2020" name="Stud. Mycol.">
        <title>101 Dothideomycetes genomes: a test case for predicting lifestyles and emergence of pathogens.</title>
        <authorList>
            <person name="Haridas S."/>
            <person name="Albert R."/>
            <person name="Binder M."/>
            <person name="Bloem J."/>
            <person name="Labutti K."/>
            <person name="Salamov A."/>
            <person name="Andreopoulos B."/>
            <person name="Baker S."/>
            <person name="Barry K."/>
            <person name="Bills G."/>
            <person name="Bluhm B."/>
            <person name="Cannon C."/>
            <person name="Castanera R."/>
            <person name="Culley D."/>
            <person name="Daum C."/>
            <person name="Ezra D."/>
            <person name="Gonzalez J."/>
            <person name="Henrissat B."/>
            <person name="Kuo A."/>
            <person name="Liang C."/>
            <person name="Lipzen A."/>
            <person name="Lutzoni F."/>
            <person name="Magnuson J."/>
            <person name="Mondo S."/>
            <person name="Nolan M."/>
            <person name="Ohm R."/>
            <person name="Pangilinan J."/>
            <person name="Park H.-J."/>
            <person name="Ramirez L."/>
            <person name="Alfaro M."/>
            <person name="Sun H."/>
            <person name="Tritt A."/>
            <person name="Yoshinaga Y."/>
            <person name="Zwiers L.-H."/>
            <person name="Turgeon B."/>
            <person name="Goodwin S."/>
            <person name="Spatafora J."/>
            <person name="Crous P."/>
            <person name="Grigoriev I."/>
        </authorList>
    </citation>
    <scope>NUCLEOTIDE SEQUENCE</scope>
    <source>
        <strain evidence="1">CBS 183.55</strain>
    </source>
</reference>
<dbReference type="GeneID" id="54349591"/>